<evidence type="ECO:0000256" key="9">
    <source>
        <dbReference type="ARBA" id="ARBA00029829"/>
    </source>
</evidence>
<proteinExistence type="inferred from homology"/>
<protein>
    <recommendedName>
        <fullName evidence="8">Anti-sigma-W factor RsiW</fullName>
    </recommendedName>
    <alternativeName>
        <fullName evidence="10">Regulator of SigK</fullName>
    </alternativeName>
    <alternativeName>
        <fullName evidence="9">Sigma-K anti-sigma factor RskA</fullName>
    </alternativeName>
</protein>
<evidence type="ECO:0000256" key="10">
    <source>
        <dbReference type="ARBA" id="ARBA00030803"/>
    </source>
</evidence>
<evidence type="ECO:0000256" key="5">
    <source>
        <dbReference type="ARBA" id="ARBA00022989"/>
    </source>
</evidence>
<sequence length="251" mass="28142">MEQKTCDNLLEYYNGLLEGKEKDAFEKHLKQCDACQEEWAEWQDLTADLPYLSEEAQPPVGMKERILTNVTASHSNFTHEEKQSVNKTEEFPAKVSPITQRKSKPWMQGLLAAGLLLSLGTNAYLFNENNKNEQVIEEQINKTFKTVQLASEETDSTGVASMVQENDTMNLVVQTNNLTQVKGTETYQVWLIEGDKPYRAGTFTPDENGNGAVVFPVKFEGEHNWDAVAISHEPTPNSKKPVGTIVMASNL</sequence>
<dbReference type="InterPro" id="IPR051474">
    <property type="entry name" value="Anti-sigma-K/W_factor"/>
</dbReference>
<dbReference type="Pfam" id="PF13490">
    <property type="entry name" value="zf-HC2"/>
    <property type="match status" value="1"/>
</dbReference>
<dbReference type="RefSeq" id="WP_191753257.1">
    <property type="nucleotide sequence ID" value="NZ_JACSQM010000002.1"/>
</dbReference>
<keyword evidence="3" id="KW-1003">Cell membrane</keyword>
<feature type="domain" description="Putative zinc-finger" evidence="12">
    <location>
        <begin position="7"/>
        <end position="36"/>
    </location>
</feature>
<evidence type="ECO:0000313" key="13">
    <source>
        <dbReference type="EMBL" id="MBD7963848.1"/>
    </source>
</evidence>
<dbReference type="Gene3D" id="1.10.10.1320">
    <property type="entry name" value="Anti-sigma factor, zinc-finger domain"/>
    <property type="match status" value="1"/>
</dbReference>
<dbReference type="PANTHER" id="PTHR37461">
    <property type="entry name" value="ANTI-SIGMA-K FACTOR RSKA"/>
    <property type="match status" value="1"/>
</dbReference>
<comment type="similarity">
    <text evidence="7">Belongs to the zinc-associated anti-sigma factor (ZAS) superfamily. Anti-sigma-W factor family.</text>
</comment>
<reference evidence="13 14" key="1">
    <citation type="submission" date="2020-08" db="EMBL/GenBank/DDBJ databases">
        <title>A Genomic Blueprint of the Chicken Gut Microbiome.</title>
        <authorList>
            <person name="Gilroy R."/>
            <person name="Ravi A."/>
            <person name="Getino M."/>
            <person name="Pursley I."/>
            <person name="Horton D.L."/>
            <person name="Alikhan N.-F."/>
            <person name="Baker D."/>
            <person name="Gharbi K."/>
            <person name="Hall N."/>
            <person name="Watson M."/>
            <person name="Adriaenssens E.M."/>
            <person name="Foster-Nyarko E."/>
            <person name="Jarju S."/>
            <person name="Secka A."/>
            <person name="Antonio M."/>
            <person name="Oren A."/>
            <person name="Chaudhuri R."/>
            <person name="La Ragione R.M."/>
            <person name="Hildebrand F."/>
            <person name="Pallen M.J."/>
        </authorList>
    </citation>
    <scope>NUCLEOTIDE SEQUENCE [LARGE SCALE GENOMIC DNA]</scope>
    <source>
        <strain evidence="13 14">Sa2CUA10</strain>
    </source>
</reference>
<dbReference type="Proteomes" id="UP000603641">
    <property type="component" value="Unassembled WGS sequence"/>
</dbReference>
<evidence type="ECO:0000313" key="14">
    <source>
        <dbReference type="Proteomes" id="UP000603641"/>
    </source>
</evidence>
<comment type="caution">
    <text evidence="13">The sequence shown here is derived from an EMBL/GenBank/DDBJ whole genome shotgun (WGS) entry which is preliminary data.</text>
</comment>
<evidence type="ECO:0000259" key="12">
    <source>
        <dbReference type="Pfam" id="PF13490"/>
    </source>
</evidence>
<evidence type="ECO:0000256" key="6">
    <source>
        <dbReference type="ARBA" id="ARBA00023136"/>
    </source>
</evidence>
<dbReference type="InterPro" id="IPR041916">
    <property type="entry name" value="Anti_sigma_zinc_sf"/>
</dbReference>
<evidence type="ECO:0000256" key="3">
    <source>
        <dbReference type="ARBA" id="ARBA00022475"/>
    </source>
</evidence>
<gene>
    <name evidence="13" type="ORF">H9648_07230</name>
</gene>
<dbReference type="Pfam" id="PF10099">
    <property type="entry name" value="RskA_C"/>
    <property type="match status" value="1"/>
</dbReference>
<evidence type="ECO:0000256" key="8">
    <source>
        <dbReference type="ARBA" id="ARBA00024438"/>
    </source>
</evidence>
<dbReference type="InterPro" id="IPR027383">
    <property type="entry name" value="Znf_put"/>
</dbReference>
<keyword evidence="14" id="KW-1185">Reference proteome</keyword>
<keyword evidence="5" id="KW-1133">Transmembrane helix</keyword>
<comment type="subcellular location">
    <subcellularLocation>
        <location evidence="2">Cell membrane</location>
    </subcellularLocation>
    <subcellularLocation>
        <location evidence="1">Membrane</location>
        <topology evidence="1">Single-pass membrane protein</topology>
    </subcellularLocation>
</comment>
<name>A0ABR8SK38_9BACL</name>
<dbReference type="PANTHER" id="PTHR37461:SF1">
    <property type="entry name" value="ANTI-SIGMA-K FACTOR RSKA"/>
    <property type="match status" value="1"/>
</dbReference>
<evidence type="ECO:0000259" key="11">
    <source>
        <dbReference type="Pfam" id="PF10099"/>
    </source>
</evidence>
<evidence type="ECO:0000256" key="2">
    <source>
        <dbReference type="ARBA" id="ARBA00004236"/>
    </source>
</evidence>
<evidence type="ECO:0000256" key="4">
    <source>
        <dbReference type="ARBA" id="ARBA00022692"/>
    </source>
</evidence>
<evidence type="ECO:0000256" key="1">
    <source>
        <dbReference type="ARBA" id="ARBA00004167"/>
    </source>
</evidence>
<feature type="domain" description="Anti-sigma K factor RskA C-terminal" evidence="11">
    <location>
        <begin position="112"/>
        <end position="243"/>
    </location>
</feature>
<dbReference type="EMBL" id="JACSQM010000002">
    <property type="protein sequence ID" value="MBD7963848.1"/>
    <property type="molecule type" value="Genomic_DNA"/>
</dbReference>
<accession>A0ABR8SK38</accession>
<evidence type="ECO:0000256" key="7">
    <source>
        <dbReference type="ARBA" id="ARBA00024353"/>
    </source>
</evidence>
<keyword evidence="4" id="KW-0812">Transmembrane</keyword>
<dbReference type="InterPro" id="IPR018764">
    <property type="entry name" value="RskA_C"/>
</dbReference>
<keyword evidence="6" id="KW-0472">Membrane</keyword>
<organism evidence="13 14">
    <name type="scientific">Fictibacillus norfolkensis</name>
    <dbReference type="NCBI Taxonomy" id="2762233"/>
    <lineage>
        <taxon>Bacteria</taxon>
        <taxon>Bacillati</taxon>
        <taxon>Bacillota</taxon>
        <taxon>Bacilli</taxon>
        <taxon>Bacillales</taxon>
        <taxon>Fictibacillaceae</taxon>
        <taxon>Fictibacillus</taxon>
    </lineage>
</organism>